<sequence>MVSNTVGPSYFASSHESVPDDGTRSCFVDAGPSSYCYGGGGLYDYDESGLEDHFSNAVHAADQSLCDGCTQSQLGVVAELVDIKEITTARRIWVCPLRRFMRVQAFLKERPTLEKSPYAVLRYLPLTPRLQRLYSSRATAEHMTWHATYQTDEGSMCHPSDAEAWKHFDRMYLILQSRVIQSSSWYVHEFRVHVSDNGDQILDRVTNISPAVEMPLSLADGYGSDHKWTKKSIFGDLPYWSTLLIRYNLDVMHIEKNMFNNRFNTVMDIKGKTNDSMKTRRDLKIICNRLKLELDKRRPNVMPKTVYTLRKEQKRRVCEWIRGIKIPDGYASNLARCVDMTELRLHGMKSHDYHVFI</sequence>
<dbReference type="PANTHER" id="PTHR10775:SF182">
    <property type="entry name" value="TRANSPOSON, EN_SPM-LIKE, TRANSPOSASE-ASSOCIATED DOMAIN PROTEIN-RELATED"/>
    <property type="match status" value="1"/>
</dbReference>
<reference evidence="2" key="2">
    <citation type="journal article" date="2024" name="Plant">
        <title>Genomic evolution and insights into agronomic trait innovations of Sesamum species.</title>
        <authorList>
            <person name="Miao H."/>
            <person name="Wang L."/>
            <person name="Qu L."/>
            <person name="Liu H."/>
            <person name="Sun Y."/>
            <person name="Le M."/>
            <person name="Wang Q."/>
            <person name="Wei S."/>
            <person name="Zheng Y."/>
            <person name="Lin W."/>
            <person name="Duan Y."/>
            <person name="Cao H."/>
            <person name="Xiong S."/>
            <person name="Wang X."/>
            <person name="Wei L."/>
            <person name="Li C."/>
            <person name="Ma Q."/>
            <person name="Ju M."/>
            <person name="Zhao R."/>
            <person name="Li G."/>
            <person name="Mu C."/>
            <person name="Tian Q."/>
            <person name="Mei H."/>
            <person name="Zhang T."/>
            <person name="Gao T."/>
            <person name="Zhang H."/>
        </authorList>
    </citation>
    <scope>NUCLEOTIDE SEQUENCE</scope>
    <source>
        <strain evidence="2">KEN8</strain>
    </source>
</reference>
<dbReference type="AlphaFoldDB" id="A0AAW2QZ97"/>
<proteinExistence type="predicted"/>
<evidence type="ECO:0000313" key="2">
    <source>
        <dbReference type="EMBL" id="KAL0373230.1"/>
    </source>
</evidence>
<organism evidence="2">
    <name type="scientific">Sesamum calycinum</name>
    <dbReference type="NCBI Taxonomy" id="2727403"/>
    <lineage>
        <taxon>Eukaryota</taxon>
        <taxon>Viridiplantae</taxon>
        <taxon>Streptophyta</taxon>
        <taxon>Embryophyta</taxon>
        <taxon>Tracheophyta</taxon>
        <taxon>Spermatophyta</taxon>
        <taxon>Magnoliopsida</taxon>
        <taxon>eudicotyledons</taxon>
        <taxon>Gunneridae</taxon>
        <taxon>Pentapetalae</taxon>
        <taxon>asterids</taxon>
        <taxon>lamiids</taxon>
        <taxon>Lamiales</taxon>
        <taxon>Pedaliaceae</taxon>
        <taxon>Sesamum</taxon>
    </lineage>
</organism>
<evidence type="ECO:0000256" key="1">
    <source>
        <dbReference type="SAM" id="MobiDB-lite"/>
    </source>
</evidence>
<feature type="region of interest" description="Disordered" evidence="1">
    <location>
        <begin position="1"/>
        <end position="22"/>
    </location>
</feature>
<reference evidence="2" key="1">
    <citation type="submission" date="2020-06" db="EMBL/GenBank/DDBJ databases">
        <authorList>
            <person name="Li T."/>
            <person name="Hu X."/>
            <person name="Zhang T."/>
            <person name="Song X."/>
            <person name="Zhang H."/>
            <person name="Dai N."/>
            <person name="Sheng W."/>
            <person name="Hou X."/>
            <person name="Wei L."/>
        </authorList>
    </citation>
    <scope>NUCLEOTIDE SEQUENCE</scope>
    <source>
        <strain evidence="2">KEN8</strain>
        <tissue evidence="2">Leaf</tissue>
    </source>
</reference>
<name>A0AAW2QZ97_9LAMI</name>
<dbReference type="EMBL" id="JACGWM010000005">
    <property type="protein sequence ID" value="KAL0373230.1"/>
    <property type="molecule type" value="Genomic_DNA"/>
</dbReference>
<protein>
    <submittedName>
        <fullName evidence="2">Uncharacterized protein</fullName>
    </submittedName>
</protein>
<accession>A0AAW2QZ97</accession>
<gene>
    <name evidence="2" type="ORF">Scaly_1004600</name>
</gene>
<feature type="compositionally biased region" description="Polar residues" evidence="1">
    <location>
        <begin position="1"/>
        <end position="16"/>
    </location>
</feature>
<dbReference type="PANTHER" id="PTHR10775">
    <property type="entry name" value="OS08G0208400 PROTEIN"/>
    <property type="match status" value="1"/>
</dbReference>
<comment type="caution">
    <text evidence="2">The sequence shown here is derived from an EMBL/GenBank/DDBJ whole genome shotgun (WGS) entry which is preliminary data.</text>
</comment>